<organism evidence="9 10">
    <name type="scientific">Dielma fastidiosa</name>
    <dbReference type="NCBI Taxonomy" id="1034346"/>
    <lineage>
        <taxon>Bacteria</taxon>
        <taxon>Bacillati</taxon>
        <taxon>Bacillota</taxon>
        <taxon>Erysipelotrichia</taxon>
        <taxon>Erysipelotrichales</taxon>
        <taxon>Erysipelotrichaceae</taxon>
        <taxon>Dielma</taxon>
    </lineage>
</organism>
<accession>A0A318KVA9</accession>
<evidence type="ECO:0000256" key="3">
    <source>
        <dbReference type="ARBA" id="ARBA00022781"/>
    </source>
</evidence>
<dbReference type="InterPro" id="IPR000711">
    <property type="entry name" value="ATPase_OSCP/dsu"/>
</dbReference>
<evidence type="ECO:0000313" key="9">
    <source>
        <dbReference type="EMBL" id="PXX77153.1"/>
    </source>
</evidence>
<evidence type="ECO:0000256" key="7">
    <source>
        <dbReference type="HAMAP-Rule" id="MF_01416"/>
    </source>
</evidence>
<evidence type="ECO:0000313" key="10">
    <source>
        <dbReference type="Proteomes" id="UP000247612"/>
    </source>
</evidence>
<evidence type="ECO:0000256" key="5">
    <source>
        <dbReference type="ARBA" id="ARBA00023136"/>
    </source>
</evidence>
<keyword evidence="10" id="KW-1185">Reference proteome</keyword>
<dbReference type="SUPFAM" id="SSF47928">
    <property type="entry name" value="N-terminal domain of the delta subunit of the F1F0-ATP synthase"/>
    <property type="match status" value="1"/>
</dbReference>
<comment type="function">
    <text evidence="7">F(1)F(0) ATP synthase produces ATP from ADP in the presence of a proton or sodium gradient. F-type ATPases consist of two structural domains, F(1) containing the extramembraneous catalytic core and F(0) containing the membrane proton channel, linked together by a central stalk and a peripheral stalk. During catalysis, ATP synthesis in the catalytic domain of F(1) is coupled via a rotary mechanism of the central stalk subunits to proton translocation.</text>
</comment>
<dbReference type="NCBIfam" id="TIGR01145">
    <property type="entry name" value="ATP_synt_delta"/>
    <property type="match status" value="1"/>
</dbReference>
<keyword evidence="4 7" id="KW-0406">Ion transport</keyword>
<dbReference type="PRINTS" id="PR00125">
    <property type="entry name" value="ATPASEDELTA"/>
</dbReference>
<proteinExistence type="inferred from homology"/>
<dbReference type="GO" id="GO:0046933">
    <property type="term" value="F:proton-transporting ATP synthase activity, rotational mechanism"/>
    <property type="evidence" value="ECO:0007669"/>
    <property type="project" value="UniProtKB-UniRule"/>
</dbReference>
<dbReference type="HAMAP" id="MF_01416">
    <property type="entry name" value="ATP_synth_delta_bact"/>
    <property type="match status" value="1"/>
</dbReference>
<keyword evidence="3 7" id="KW-0375">Hydrogen ion transport</keyword>
<reference evidence="9 10" key="1">
    <citation type="submission" date="2018-05" db="EMBL/GenBank/DDBJ databases">
        <title>Genomic Encyclopedia of Type Strains, Phase IV (KMG-IV): sequencing the most valuable type-strain genomes for metagenomic binning, comparative biology and taxonomic classification.</title>
        <authorList>
            <person name="Goeker M."/>
        </authorList>
    </citation>
    <scope>NUCLEOTIDE SEQUENCE [LARGE SCALE GENOMIC DNA]</scope>
    <source>
        <strain evidence="9 10">JC118</strain>
    </source>
</reference>
<dbReference type="Pfam" id="PF00213">
    <property type="entry name" value="OSCP"/>
    <property type="match status" value="1"/>
</dbReference>
<evidence type="ECO:0000256" key="1">
    <source>
        <dbReference type="ARBA" id="ARBA00004370"/>
    </source>
</evidence>
<keyword evidence="7" id="KW-1003">Cell membrane</keyword>
<dbReference type="PANTHER" id="PTHR11910">
    <property type="entry name" value="ATP SYNTHASE DELTA CHAIN"/>
    <property type="match status" value="1"/>
</dbReference>
<dbReference type="RefSeq" id="WP_022937289.1">
    <property type="nucleotide sequence ID" value="NZ_BAABZA010000001.1"/>
</dbReference>
<comment type="caution">
    <text evidence="9">The sequence shown here is derived from an EMBL/GenBank/DDBJ whole genome shotgun (WGS) entry which is preliminary data.</text>
</comment>
<dbReference type="Proteomes" id="UP001276902">
    <property type="component" value="Unassembled WGS sequence"/>
</dbReference>
<gene>
    <name evidence="7 8" type="primary">atpH</name>
    <name evidence="9" type="ORF">DES51_11293</name>
    <name evidence="8" type="ORF">MQE39_16780</name>
</gene>
<name>A0A318KVA9_9FIRM</name>
<dbReference type="STRING" id="1034346.GCA_000313565_00975"/>
<keyword evidence="5 7" id="KW-0472">Membrane</keyword>
<evidence type="ECO:0000256" key="4">
    <source>
        <dbReference type="ARBA" id="ARBA00023065"/>
    </source>
</evidence>
<keyword evidence="2 7" id="KW-0813">Transport</keyword>
<dbReference type="Proteomes" id="UP000247612">
    <property type="component" value="Unassembled WGS sequence"/>
</dbReference>
<evidence type="ECO:0000256" key="2">
    <source>
        <dbReference type="ARBA" id="ARBA00022448"/>
    </source>
</evidence>
<comment type="function">
    <text evidence="7">This protein is part of the stalk that links CF(0) to CF(1). It either transmits conformational changes from CF(0) to CF(1) or is implicated in proton conduction.</text>
</comment>
<keyword evidence="7" id="KW-0139">CF(1)</keyword>
<dbReference type="InterPro" id="IPR026015">
    <property type="entry name" value="ATP_synth_OSCP/delta_N_sf"/>
</dbReference>
<comment type="similarity">
    <text evidence="7">Belongs to the ATPase delta chain family.</text>
</comment>
<dbReference type="EMBL" id="JALDAW010000023">
    <property type="protein sequence ID" value="MDY5169774.1"/>
    <property type="molecule type" value="Genomic_DNA"/>
</dbReference>
<keyword evidence="6 7" id="KW-0066">ATP synthesis</keyword>
<comment type="subcellular location">
    <subcellularLocation>
        <location evidence="7">Cell membrane</location>
        <topology evidence="7">Peripheral membrane protein</topology>
    </subcellularLocation>
    <subcellularLocation>
        <location evidence="1">Membrane</location>
    </subcellularLocation>
</comment>
<dbReference type="OrthoDB" id="9802471at2"/>
<protein>
    <recommendedName>
        <fullName evidence="7">ATP synthase subunit delta</fullName>
    </recommendedName>
    <alternativeName>
        <fullName evidence="7">ATP synthase F(1) sector subunit delta</fullName>
    </alternativeName>
    <alternativeName>
        <fullName evidence="7">F-type ATPase subunit delta</fullName>
        <shortName evidence="7">F-ATPase subunit delta</shortName>
    </alternativeName>
</protein>
<dbReference type="GO" id="GO:0045259">
    <property type="term" value="C:proton-transporting ATP synthase complex"/>
    <property type="evidence" value="ECO:0007669"/>
    <property type="project" value="UniProtKB-KW"/>
</dbReference>
<dbReference type="Gene3D" id="1.10.520.20">
    <property type="entry name" value="N-terminal domain of the delta subunit of the F1F0-ATP synthase"/>
    <property type="match status" value="1"/>
</dbReference>
<evidence type="ECO:0000256" key="6">
    <source>
        <dbReference type="ARBA" id="ARBA00023310"/>
    </source>
</evidence>
<sequence length="179" mass="20711">MAGLVAKGYGEALFEIGLECNKLDQFKQECHVVLSTMTPELAKVLNHPKVRKQEKKELLEKIYGKDIDHLLLNYMKYMIDKNRFVKFKDAVEEFEALYNNHFHIAVAYVASAVELDENEKKRVSEMLEQKMNQKVECRWSVDKALLAGLRIKINDQILDNSAANRLARLREEVVNTALQ</sequence>
<evidence type="ECO:0000313" key="8">
    <source>
        <dbReference type="EMBL" id="MDY5169774.1"/>
    </source>
</evidence>
<dbReference type="EMBL" id="QJKH01000012">
    <property type="protein sequence ID" value="PXX77153.1"/>
    <property type="molecule type" value="Genomic_DNA"/>
</dbReference>
<dbReference type="AlphaFoldDB" id="A0A318KVA9"/>
<reference evidence="8" key="2">
    <citation type="submission" date="2022-03" db="EMBL/GenBank/DDBJ databases">
        <title>First case of bacteraemia caused by Dielma fastidiosa in a patient hospitalised with diverticulitis.</title>
        <authorList>
            <person name="Forman-Ankjaer B."/>
            <person name="Hvid-Jensen F."/>
            <person name="Kobel C.M."/>
            <person name="Greve T."/>
        </authorList>
    </citation>
    <scope>NUCLEOTIDE SEQUENCE</scope>
    <source>
        <strain evidence="8">AUH_DF_2021</strain>
    </source>
</reference>
<dbReference type="GO" id="GO:0005886">
    <property type="term" value="C:plasma membrane"/>
    <property type="evidence" value="ECO:0007669"/>
    <property type="project" value="UniProtKB-SubCell"/>
</dbReference>